<evidence type="ECO:0000313" key="1">
    <source>
        <dbReference type="EMBL" id="MFC3579502.1"/>
    </source>
</evidence>
<dbReference type="RefSeq" id="WP_261295534.1">
    <property type="nucleotide sequence ID" value="NZ_JANQBK010000017.1"/>
</dbReference>
<name>A0ABV7STA7_9SPHN</name>
<accession>A0ABV7STA7</accession>
<reference evidence="2" key="1">
    <citation type="journal article" date="2019" name="Int. J. Syst. Evol. Microbiol.">
        <title>The Global Catalogue of Microorganisms (GCM) 10K type strain sequencing project: providing services to taxonomists for standard genome sequencing and annotation.</title>
        <authorList>
            <consortium name="The Broad Institute Genomics Platform"/>
            <consortium name="The Broad Institute Genome Sequencing Center for Infectious Disease"/>
            <person name="Wu L."/>
            <person name="Ma J."/>
        </authorList>
    </citation>
    <scope>NUCLEOTIDE SEQUENCE [LARGE SCALE GENOMIC DNA]</scope>
    <source>
        <strain evidence="2">KCTC 42739</strain>
    </source>
</reference>
<dbReference type="EMBL" id="JBHRXP010000002">
    <property type="protein sequence ID" value="MFC3579502.1"/>
    <property type="molecule type" value="Genomic_DNA"/>
</dbReference>
<protein>
    <recommendedName>
        <fullName evidence="3">XRE family transcriptional regulator</fullName>
    </recommendedName>
</protein>
<organism evidence="1 2">
    <name type="scientific">Sphingomonas hylomeconis</name>
    <dbReference type="NCBI Taxonomy" id="1395958"/>
    <lineage>
        <taxon>Bacteria</taxon>
        <taxon>Pseudomonadati</taxon>
        <taxon>Pseudomonadota</taxon>
        <taxon>Alphaproteobacteria</taxon>
        <taxon>Sphingomonadales</taxon>
        <taxon>Sphingomonadaceae</taxon>
        <taxon>Sphingomonas</taxon>
    </lineage>
</organism>
<comment type="caution">
    <text evidence="1">The sequence shown here is derived from an EMBL/GenBank/DDBJ whole genome shotgun (WGS) entry which is preliminary data.</text>
</comment>
<sequence length="108" mass="11031">MMFAPQAAATPETGIPATVANRAGKPARRGLPVEIRRMMGLETAADMLGGQGALADALGITVRGLRAKVSADRGISTADLLAAAMALDAQAIRILDHARKLRAEAGAA</sequence>
<evidence type="ECO:0008006" key="3">
    <source>
        <dbReference type="Google" id="ProtNLM"/>
    </source>
</evidence>
<dbReference type="Proteomes" id="UP001595713">
    <property type="component" value="Unassembled WGS sequence"/>
</dbReference>
<evidence type="ECO:0000313" key="2">
    <source>
        <dbReference type="Proteomes" id="UP001595713"/>
    </source>
</evidence>
<proteinExistence type="predicted"/>
<keyword evidence="2" id="KW-1185">Reference proteome</keyword>
<gene>
    <name evidence="1" type="ORF">ACFONA_04930</name>
</gene>